<gene>
    <name evidence="1" type="ORF">QJS10_CPB21g01114</name>
</gene>
<dbReference type="Proteomes" id="UP001180020">
    <property type="component" value="Unassembled WGS sequence"/>
</dbReference>
<evidence type="ECO:0000313" key="2">
    <source>
        <dbReference type="Proteomes" id="UP001180020"/>
    </source>
</evidence>
<accession>A0AAV9C3B7</accession>
<reference evidence="1" key="2">
    <citation type="submission" date="2023-06" db="EMBL/GenBank/DDBJ databases">
        <authorList>
            <person name="Ma L."/>
            <person name="Liu K.-W."/>
            <person name="Li Z."/>
            <person name="Hsiao Y.-Y."/>
            <person name="Qi Y."/>
            <person name="Fu T."/>
            <person name="Tang G."/>
            <person name="Zhang D."/>
            <person name="Sun W.-H."/>
            <person name="Liu D.-K."/>
            <person name="Li Y."/>
            <person name="Chen G.-Z."/>
            <person name="Liu X.-D."/>
            <person name="Liao X.-Y."/>
            <person name="Jiang Y.-T."/>
            <person name="Yu X."/>
            <person name="Hao Y."/>
            <person name="Huang J."/>
            <person name="Zhao X.-W."/>
            <person name="Ke S."/>
            <person name="Chen Y.-Y."/>
            <person name="Wu W.-L."/>
            <person name="Hsu J.-L."/>
            <person name="Lin Y.-F."/>
            <person name="Huang M.-D."/>
            <person name="Li C.-Y."/>
            <person name="Huang L."/>
            <person name="Wang Z.-W."/>
            <person name="Zhao X."/>
            <person name="Zhong W.-Y."/>
            <person name="Peng D.-H."/>
            <person name="Ahmad S."/>
            <person name="Lan S."/>
            <person name="Zhang J.-S."/>
            <person name="Tsai W.-C."/>
            <person name="Van De Peer Y."/>
            <person name="Liu Z.-J."/>
        </authorList>
    </citation>
    <scope>NUCLEOTIDE SEQUENCE</scope>
    <source>
        <strain evidence="1">CP</strain>
        <tissue evidence="1">Leaves</tissue>
    </source>
</reference>
<name>A0AAV9C3B7_ACOCL</name>
<comment type="caution">
    <text evidence="1">The sequence shown here is derived from an EMBL/GenBank/DDBJ whole genome shotgun (WGS) entry which is preliminary data.</text>
</comment>
<evidence type="ECO:0000313" key="1">
    <source>
        <dbReference type="EMBL" id="KAK1283212.1"/>
    </source>
</evidence>
<protein>
    <submittedName>
        <fullName evidence="1">Uncharacterized protein</fullName>
    </submittedName>
</protein>
<reference evidence="1" key="1">
    <citation type="journal article" date="2023" name="Nat. Commun.">
        <title>Diploid and tetraploid genomes of Acorus and the evolution of monocots.</title>
        <authorList>
            <person name="Ma L."/>
            <person name="Liu K.W."/>
            <person name="Li Z."/>
            <person name="Hsiao Y.Y."/>
            <person name="Qi Y."/>
            <person name="Fu T."/>
            <person name="Tang G.D."/>
            <person name="Zhang D."/>
            <person name="Sun W.H."/>
            <person name="Liu D.K."/>
            <person name="Li Y."/>
            <person name="Chen G.Z."/>
            <person name="Liu X.D."/>
            <person name="Liao X.Y."/>
            <person name="Jiang Y.T."/>
            <person name="Yu X."/>
            <person name="Hao Y."/>
            <person name="Huang J."/>
            <person name="Zhao X.W."/>
            <person name="Ke S."/>
            <person name="Chen Y.Y."/>
            <person name="Wu W.L."/>
            <person name="Hsu J.L."/>
            <person name="Lin Y.F."/>
            <person name="Huang M.D."/>
            <person name="Li C.Y."/>
            <person name="Huang L."/>
            <person name="Wang Z.W."/>
            <person name="Zhao X."/>
            <person name="Zhong W.Y."/>
            <person name="Peng D.H."/>
            <person name="Ahmad S."/>
            <person name="Lan S."/>
            <person name="Zhang J.S."/>
            <person name="Tsai W.C."/>
            <person name="Van de Peer Y."/>
            <person name="Liu Z.J."/>
        </authorList>
    </citation>
    <scope>NUCLEOTIDE SEQUENCE</scope>
    <source>
        <strain evidence="1">CP</strain>
    </source>
</reference>
<dbReference type="AlphaFoldDB" id="A0AAV9C3B7"/>
<dbReference type="EMBL" id="JAUJYO010000021">
    <property type="protein sequence ID" value="KAK1283212.1"/>
    <property type="molecule type" value="Genomic_DNA"/>
</dbReference>
<proteinExistence type="predicted"/>
<organism evidence="1 2">
    <name type="scientific">Acorus calamus</name>
    <name type="common">Sweet flag</name>
    <dbReference type="NCBI Taxonomy" id="4465"/>
    <lineage>
        <taxon>Eukaryota</taxon>
        <taxon>Viridiplantae</taxon>
        <taxon>Streptophyta</taxon>
        <taxon>Embryophyta</taxon>
        <taxon>Tracheophyta</taxon>
        <taxon>Spermatophyta</taxon>
        <taxon>Magnoliopsida</taxon>
        <taxon>Liliopsida</taxon>
        <taxon>Acoraceae</taxon>
        <taxon>Acorus</taxon>
    </lineage>
</organism>
<keyword evidence="2" id="KW-1185">Reference proteome</keyword>
<sequence>MNQMKEGHAGKNRSQQKEVVVIKRKGGLEPQNHEHGSYGEVAVANPLSFCGPRSSVQNTTGGSTSTSLDSCSTFGMTKIWKDTVKVIETFRVGSVQLGGGRLDNQILSDPWLGTRNFEGATPSYSIVFNDKKEPSTKVRLKGFARDTQDTKETFNETQNSIEL</sequence>